<feature type="transmembrane region" description="Helical" evidence="1">
    <location>
        <begin position="25"/>
        <end position="43"/>
    </location>
</feature>
<gene>
    <name evidence="2" type="ORF">FHI69_09795</name>
</gene>
<sequence length="158" mass="18153">MPRDHSREQPQWLLARHSALTARQLLRAYGLLCLFSLVIAAAFALRGLWYIPVFSFAELILVAAALLHYLRHARDYEHIVLRDGELIIEQVSGGRCRRHHFSPWRTRIAVPQWPRQLIHINDICDATRHVAVGVFATPERRRQVAQELGALLPPYLGP</sequence>
<accession>A0A377QEG5</accession>
<proteinExistence type="predicted"/>
<keyword evidence="1" id="KW-0472">Membrane</keyword>
<dbReference type="Pfam" id="PF10003">
    <property type="entry name" value="DUF2244"/>
    <property type="match status" value="1"/>
</dbReference>
<comment type="caution">
    <text evidence="2">The sequence shown here is derived from an EMBL/GenBank/DDBJ whole genome shotgun (WGS) entry which is preliminary data.</text>
</comment>
<evidence type="ECO:0000313" key="2">
    <source>
        <dbReference type="EMBL" id="TNC77610.1"/>
    </source>
</evidence>
<keyword evidence="1" id="KW-0812">Transmembrane</keyword>
<keyword evidence="1" id="KW-1133">Transmembrane helix</keyword>
<dbReference type="Proteomes" id="UP000305681">
    <property type="component" value="Unassembled WGS sequence"/>
</dbReference>
<organism evidence="2 3">
    <name type="scientific">Janthinobacterium lividum</name>
    <dbReference type="NCBI Taxonomy" id="29581"/>
    <lineage>
        <taxon>Bacteria</taxon>
        <taxon>Pseudomonadati</taxon>
        <taxon>Pseudomonadota</taxon>
        <taxon>Betaproteobacteria</taxon>
        <taxon>Burkholderiales</taxon>
        <taxon>Oxalobacteraceae</taxon>
        <taxon>Janthinobacterium</taxon>
    </lineage>
</organism>
<protein>
    <submittedName>
        <fullName evidence="2">DUF2244 domain-containing protein</fullName>
    </submittedName>
</protein>
<reference evidence="2 3" key="1">
    <citation type="submission" date="2019-06" db="EMBL/GenBank/DDBJ databases">
        <title>Genome sequence of Janthinobacterium lividum UCD_MED1.</title>
        <authorList>
            <person name="De Leon M.E."/>
            <person name="Jospin G."/>
        </authorList>
    </citation>
    <scope>NUCLEOTIDE SEQUENCE [LARGE SCALE GENOMIC DNA]</scope>
    <source>
        <strain evidence="2 3">UCD_MED1</strain>
    </source>
</reference>
<evidence type="ECO:0000256" key="1">
    <source>
        <dbReference type="SAM" id="Phobius"/>
    </source>
</evidence>
<name>A0A377QEG5_9BURK</name>
<dbReference type="InterPro" id="IPR019253">
    <property type="entry name" value="DUF2244_TM"/>
</dbReference>
<feature type="transmembrane region" description="Helical" evidence="1">
    <location>
        <begin position="49"/>
        <end position="70"/>
    </location>
</feature>
<dbReference type="RefSeq" id="WP_128140224.1">
    <property type="nucleotide sequence ID" value="NZ_UGJG01000001.1"/>
</dbReference>
<evidence type="ECO:0000313" key="3">
    <source>
        <dbReference type="Proteomes" id="UP000305681"/>
    </source>
</evidence>
<dbReference type="EMBL" id="VDGE01000002">
    <property type="protein sequence ID" value="TNC77610.1"/>
    <property type="molecule type" value="Genomic_DNA"/>
</dbReference>
<dbReference type="AlphaFoldDB" id="A0A377QEG5"/>